<reference evidence="1" key="1">
    <citation type="journal article" date="2015" name="Nature">
        <title>Complex archaea that bridge the gap between prokaryotes and eukaryotes.</title>
        <authorList>
            <person name="Spang A."/>
            <person name="Saw J.H."/>
            <person name="Jorgensen S.L."/>
            <person name="Zaremba-Niedzwiedzka K."/>
            <person name="Martijn J."/>
            <person name="Lind A.E."/>
            <person name="van Eijk R."/>
            <person name="Schleper C."/>
            <person name="Guy L."/>
            <person name="Ettema T.J."/>
        </authorList>
    </citation>
    <scope>NUCLEOTIDE SEQUENCE</scope>
</reference>
<evidence type="ECO:0000313" key="1">
    <source>
        <dbReference type="EMBL" id="KKK63534.1"/>
    </source>
</evidence>
<proteinExistence type="predicted"/>
<organism evidence="1">
    <name type="scientific">marine sediment metagenome</name>
    <dbReference type="NCBI Taxonomy" id="412755"/>
    <lineage>
        <taxon>unclassified sequences</taxon>
        <taxon>metagenomes</taxon>
        <taxon>ecological metagenomes</taxon>
    </lineage>
</organism>
<sequence>PQPVFQSLIEESGTQIGYAVGFFNYATQGPLADYFISNDVVPLINGDYTVQL</sequence>
<accession>A0A0F8ZAP2</accession>
<name>A0A0F8ZAP2_9ZZZZ</name>
<dbReference type="AlphaFoldDB" id="A0A0F8ZAP2"/>
<feature type="non-terminal residue" evidence="1">
    <location>
        <position position="1"/>
    </location>
</feature>
<comment type="caution">
    <text evidence="1">The sequence shown here is derived from an EMBL/GenBank/DDBJ whole genome shotgun (WGS) entry which is preliminary data.</text>
</comment>
<protein>
    <submittedName>
        <fullName evidence="1">Uncharacterized protein</fullName>
    </submittedName>
</protein>
<gene>
    <name evidence="1" type="ORF">LCGC14_2993320</name>
</gene>
<dbReference type="EMBL" id="LAZR01061463">
    <property type="protein sequence ID" value="KKK63534.1"/>
    <property type="molecule type" value="Genomic_DNA"/>
</dbReference>